<evidence type="ECO:0000256" key="3">
    <source>
        <dbReference type="ARBA" id="ARBA00022691"/>
    </source>
</evidence>
<gene>
    <name evidence="5" type="ORF">EV356DRAFT_474885</name>
</gene>
<keyword evidence="2 5" id="KW-0808">Transferase</keyword>
<dbReference type="SUPFAM" id="SSF46785">
    <property type="entry name" value="Winged helix' DNA-binding domain"/>
    <property type="match status" value="1"/>
</dbReference>
<dbReference type="Gene3D" id="3.40.50.150">
    <property type="entry name" value="Vaccinia Virus protein VP39"/>
    <property type="match status" value="1"/>
</dbReference>
<evidence type="ECO:0000313" key="5">
    <source>
        <dbReference type="EMBL" id="KAF2229683.1"/>
    </source>
</evidence>
<dbReference type="PANTHER" id="PTHR43712:SF19">
    <property type="entry name" value="DUAL O-METHYLTRANSFERASE_FAD-DEPENDENT MONOOXYGENASE ELCB"/>
    <property type="match status" value="1"/>
</dbReference>
<dbReference type="Gene3D" id="1.10.10.10">
    <property type="entry name" value="Winged helix-like DNA-binding domain superfamily/Winged helix DNA-binding domain"/>
    <property type="match status" value="1"/>
</dbReference>
<dbReference type="SUPFAM" id="SSF53335">
    <property type="entry name" value="S-adenosyl-L-methionine-dependent methyltransferases"/>
    <property type="match status" value="1"/>
</dbReference>
<dbReference type="InterPro" id="IPR036390">
    <property type="entry name" value="WH_DNA-bd_sf"/>
</dbReference>
<protein>
    <submittedName>
        <fullName evidence="5">Putative O-methyltransferase</fullName>
    </submittedName>
</protein>
<dbReference type="OrthoDB" id="2410195at2759"/>
<dbReference type="PROSITE" id="PS51683">
    <property type="entry name" value="SAM_OMT_II"/>
    <property type="match status" value="1"/>
</dbReference>
<evidence type="ECO:0000256" key="1">
    <source>
        <dbReference type="ARBA" id="ARBA00022603"/>
    </source>
</evidence>
<dbReference type="GO" id="GO:0008171">
    <property type="term" value="F:O-methyltransferase activity"/>
    <property type="evidence" value="ECO:0007669"/>
    <property type="project" value="InterPro"/>
</dbReference>
<evidence type="ECO:0000259" key="4">
    <source>
        <dbReference type="Pfam" id="PF00891"/>
    </source>
</evidence>
<evidence type="ECO:0000313" key="6">
    <source>
        <dbReference type="Proteomes" id="UP000800092"/>
    </source>
</evidence>
<dbReference type="GO" id="GO:0032259">
    <property type="term" value="P:methylation"/>
    <property type="evidence" value="ECO:0007669"/>
    <property type="project" value="UniProtKB-KW"/>
</dbReference>
<dbReference type="Pfam" id="PF00891">
    <property type="entry name" value="Methyltransf_2"/>
    <property type="match status" value="1"/>
</dbReference>
<evidence type="ECO:0000256" key="2">
    <source>
        <dbReference type="ARBA" id="ARBA00022679"/>
    </source>
</evidence>
<name>A0A6A6GWI7_VIRVR</name>
<dbReference type="PANTHER" id="PTHR43712">
    <property type="entry name" value="PUTATIVE (AFU_ORTHOLOGUE AFUA_4G14580)-RELATED"/>
    <property type="match status" value="1"/>
</dbReference>
<proteinExistence type="predicted"/>
<organism evidence="5 6">
    <name type="scientific">Viridothelium virens</name>
    <name type="common">Speckled blister lichen</name>
    <name type="synonym">Trypethelium virens</name>
    <dbReference type="NCBI Taxonomy" id="1048519"/>
    <lineage>
        <taxon>Eukaryota</taxon>
        <taxon>Fungi</taxon>
        <taxon>Dikarya</taxon>
        <taxon>Ascomycota</taxon>
        <taxon>Pezizomycotina</taxon>
        <taxon>Dothideomycetes</taxon>
        <taxon>Dothideomycetes incertae sedis</taxon>
        <taxon>Trypetheliales</taxon>
        <taxon>Trypetheliaceae</taxon>
        <taxon>Viridothelium</taxon>
    </lineage>
</organism>
<dbReference type="InterPro" id="IPR029063">
    <property type="entry name" value="SAM-dependent_MTases_sf"/>
</dbReference>
<keyword evidence="1 5" id="KW-0489">Methyltransferase</keyword>
<sequence length="473" mass="52203">MAPSIQRKISPLSPLQQYAKDVSAAADILTAFCIEQGLPQPSFGAQAPSVTIPYSAPAEVQDARQQLISSAADLQKLATEPAEFLQNQAIHYQHLSCLRWLVEFEIFKHTPCGESISYEKLANNAKVPEFQLRSVTRMAMTSNLLCEPTPGHVSHNAVSALFVKDWKQLEWANFMTTVSMPAAAGFAEATRRWGADDEQNHVAFCVGMKTEKWPFEYWAQSKELSDRFARYMTSVQSSHSTSLEHLVNGFDWARLGAGVVVDVGGSTCSSTIALANAFPELTLVTEDLPDTIANATKLLSAQPQSISRRISAQAYNFFTPQPIQDGDIYLFRMIMHDWKNAECVAILRNQLKSLKAKPSARVLIMDTVLPPPGSISSVEEAILRVRDLAMIQSFNSTERDLTEFEELFRESKDEDGSLVLQNVIRPAGSVMSVLEVAYERFGECSIAKEHASEADGLYVNGDSVVVNASTKVV</sequence>
<dbReference type="InterPro" id="IPR036388">
    <property type="entry name" value="WH-like_DNA-bd_sf"/>
</dbReference>
<dbReference type="InterPro" id="IPR001077">
    <property type="entry name" value="COMT_C"/>
</dbReference>
<keyword evidence="6" id="KW-1185">Reference proteome</keyword>
<feature type="domain" description="O-methyltransferase C-terminal" evidence="4">
    <location>
        <begin position="206"/>
        <end position="410"/>
    </location>
</feature>
<reference evidence="5" key="1">
    <citation type="journal article" date="2020" name="Stud. Mycol.">
        <title>101 Dothideomycetes genomes: a test case for predicting lifestyles and emergence of pathogens.</title>
        <authorList>
            <person name="Haridas S."/>
            <person name="Albert R."/>
            <person name="Binder M."/>
            <person name="Bloem J."/>
            <person name="Labutti K."/>
            <person name="Salamov A."/>
            <person name="Andreopoulos B."/>
            <person name="Baker S."/>
            <person name="Barry K."/>
            <person name="Bills G."/>
            <person name="Bluhm B."/>
            <person name="Cannon C."/>
            <person name="Castanera R."/>
            <person name="Culley D."/>
            <person name="Daum C."/>
            <person name="Ezra D."/>
            <person name="Gonzalez J."/>
            <person name="Henrissat B."/>
            <person name="Kuo A."/>
            <person name="Liang C."/>
            <person name="Lipzen A."/>
            <person name="Lutzoni F."/>
            <person name="Magnuson J."/>
            <person name="Mondo S."/>
            <person name="Nolan M."/>
            <person name="Ohm R."/>
            <person name="Pangilinan J."/>
            <person name="Park H.-J."/>
            <person name="Ramirez L."/>
            <person name="Alfaro M."/>
            <person name="Sun H."/>
            <person name="Tritt A."/>
            <person name="Yoshinaga Y."/>
            <person name="Zwiers L.-H."/>
            <person name="Turgeon B."/>
            <person name="Goodwin S."/>
            <person name="Spatafora J."/>
            <person name="Crous P."/>
            <person name="Grigoriev I."/>
        </authorList>
    </citation>
    <scope>NUCLEOTIDE SEQUENCE</scope>
    <source>
        <strain evidence="5">Tuck. ex Michener</strain>
    </source>
</reference>
<dbReference type="AlphaFoldDB" id="A0A6A6GWI7"/>
<accession>A0A6A6GWI7</accession>
<dbReference type="InterPro" id="IPR016461">
    <property type="entry name" value="COMT-like"/>
</dbReference>
<dbReference type="EMBL" id="ML991856">
    <property type="protein sequence ID" value="KAF2229683.1"/>
    <property type="molecule type" value="Genomic_DNA"/>
</dbReference>
<dbReference type="Proteomes" id="UP000800092">
    <property type="component" value="Unassembled WGS sequence"/>
</dbReference>
<keyword evidence="3" id="KW-0949">S-adenosyl-L-methionine</keyword>